<evidence type="ECO:0000313" key="2">
    <source>
        <dbReference type="WBParaSite" id="PEQ_0000725401-mRNA-1"/>
    </source>
</evidence>
<name>A0A914RL66_PAREQ</name>
<dbReference type="Proteomes" id="UP000887564">
    <property type="component" value="Unplaced"/>
</dbReference>
<dbReference type="AlphaFoldDB" id="A0A914RL66"/>
<keyword evidence="1" id="KW-1185">Reference proteome</keyword>
<proteinExistence type="predicted"/>
<evidence type="ECO:0000313" key="1">
    <source>
        <dbReference type="Proteomes" id="UP000887564"/>
    </source>
</evidence>
<protein>
    <submittedName>
        <fullName evidence="2">Uncharacterized protein</fullName>
    </submittedName>
</protein>
<reference evidence="2" key="1">
    <citation type="submission" date="2022-11" db="UniProtKB">
        <authorList>
            <consortium name="WormBaseParasite"/>
        </authorList>
    </citation>
    <scope>IDENTIFICATION</scope>
</reference>
<dbReference type="WBParaSite" id="PEQ_0000725401-mRNA-1">
    <property type="protein sequence ID" value="PEQ_0000725401-mRNA-1"/>
    <property type="gene ID" value="PEQ_0000725401"/>
</dbReference>
<sequence length="35" mass="3984">MLDQLLFTLTSQRFRDTPARKTITVNGQEVEVAGF</sequence>
<organism evidence="1 2">
    <name type="scientific">Parascaris equorum</name>
    <name type="common">Equine roundworm</name>
    <dbReference type="NCBI Taxonomy" id="6256"/>
    <lineage>
        <taxon>Eukaryota</taxon>
        <taxon>Metazoa</taxon>
        <taxon>Ecdysozoa</taxon>
        <taxon>Nematoda</taxon>
        <taxon>Chromadorea</taxon>
        <taxon>Rhabditida</taxon>
        <taxon>Spirurina</taxon>
        <taxon>Ascaridomorpha</taxon>
        <taxon>Ascaridoidea</taxon>
        <taxon>Ascarididae</taxon>
        <taxon>Parascaris</taxon>
    </lineage>
</organism>
<accession>A0A914RL66</accession>